<gene>
    <name evidence="6" type="primary">RP-S6e</name>
    <name evidence="6" type="synonym">RPS6</name>
    <name evidence="4" type="synonym">rps6e</name>
</gene>
<name>A0A075HUP3_9ARCH</name>
<dbReference type="PANTHER" id="PTHR11502">
    <property type="entry name" value="40S RIBOSOMAL PROTEIN S6"/>
    <property type="match status" value="1"/>
</dbReference>
<reference evidence="6" key="1">
    <citation type="journal article" date="2014" name="Genome Biol. Evol.">
        <title>Pangenome evidence for extensive interdomain horizontal transfer affecting lineage core and shell genes in uncultured planktonic thaumarchaeota and euryarchaeota.</title>
        <authorList>
            <person name="Deschamps P."/>
            <person name="Zivanovic Y."/>
            <person name="Moreira D."/>
            <person name="Rodriguez-Valera F."/>
            <person name="Lopez-Garcia P."/>
        </authorList>
    </citation>
    <scope>NUCLEOTIDE SEQUENCE</scope>
</reference>
<evidence type="ECO:0000256" key="3">
    <source>
        <dbReference type="ARBA" id="ARBA00023274"/>
    </source>
</evidence>
<evidence type="ECO:0000256" key="1">
    <source>
        <dbReference type="ARBA" id="ARBA00009312"/>
    </source>
</evidence>
<evidence type="ECO:0000256" key="4">
    <source>
        <dbReference type="HAMAP-Rule" id="MF_00512"/>
    </source>
</evidence>
<dbReference type="SMART" id="SM01405">
    <property type="entry name" value="Ribosomal_S6e"/>
    <property type="match status" value="1"/>
</dbReference>
<evidence type="ECO:0000256" key="2">
    <source>
        <dbReference type="ARBA" id="ARBA00022980"/>
    </source>
</evidence>
<dbReference type="InterPro" id="IPR020924">
    <property type="entry name" value="Ribosomal_eS6_arc"/>
</dbReference>
<dbReference type="GO" id="GO:1990904">
    <property type="term" value="C:ribonucleoprotein complex"/>
    <property type="evidence" value="ECO:0007669"/>
    <property type="project" value="UniProtKB-KW"/>
</dbReference>
<feature type="region of interest" description="Disordered" evidence="5">
    <location>
        <begin position="133"/>
        <end position="181"/>
    </location>
</feature>
<protein>
    <recommendedName>
        <fullName evidence="4">Small ribosomal subunit protein eS6</fullName>
    </recommendedName>
</protein>
<sequence>MQTKFVQRLISSSQIFEIAMANFKLTISDVKGKSITKELKEGDANPLMGLVVGAETDAAIVGLAGKLKITGGSDKSGVPMRGDLHGMARKRVLLSKGVGLQDTEHGLRKRKLVRGNTVSDEIFQVNCKYDGEIKDEAPPAEAAADDAPKEDKKEAPAKEDKKEAPAKEDKKEAPAKEDKKE</sequence>
<keyword evidence="2 4" id="KW-0689">Ribosomal protein</keyword>
<evidence type="ECO:0000313" key="6">
    <source>
        <dbReference type="EMBL" id="AIF18147.1"/>
    </source>
</evidence>
<feature type="compositionally biased region" description="Basic and acidic residues" evidence="5">
    <location>
        <begin position="146"/>
        <end position="181"/>
    </location>
</feature>
<dbReference type="Pfam" id="PF01092">
    <property type="entry name" value="Ribosomal_S6e"/>
    <property type="match status" value="1"/>
</dbReference>
<dbReference type="HAMAP" id="MF_00512">
    <property type="entry name" value="Ribosomal_eS6"/>
    <property type="match status" value="1"/>
</dbReference>
<accession>A0A075HUP3</accession>
<dbReference type="InterPro" id="IPR018282">
    <property type="entry name" value="Ribosomal_eS6_CS"/>
</dbReference>
<proteinExistence type="inferred from homology"/>
<dbReference type="PROSITE" id="PS00578">
    <property type="entry name" value="RIBOSOMAL_S6E"/>
    <property type="match status" value="1"/>
</dbReference>
<evidence type="ECO:0000256" key="5">
    <source>
        <dbReference type="SAM" id="MobiDB-lite"/>
    </source>
</evidence>
<dbReference type="GO" id="GO:0003735">
    <property type="term" value="F:structural constituent of ribosome"/>
    <property type="evidence" value="ECO:0007669"/>
    <property type="project" value="InterPro"/>
</dbReference>
<keyword evidence="3 4" id="KW-0687">Ribonucleoprotein</keyword>
<dbReference type="EMBL" id="KF901103">
    <property type="protein sequence ID" value="AIF18147.1"/>
    <property type="molecule type" value="Genomic_DNA"/>
</dbReference>
<dbReference type="GO" id="GO:0005840">
    <property type="term" value="C:ribosome"/>
    <property type="evidence" value="ECO:0007669"/>
    <property type="project" value="UniProtKB-KW"/>
</dbReference>
<comment type="similarity">
    <text evidence="1 4">Belongs to the eukaryotic ribosomal protein eS6 family.</text>
</comment>
<organism evidence="6">
    <name type="scientific">uncultured marine thaumarchaeote KM3_82_B03</name>
    <dbReference type="NCBI Taxonomy" id="1456302"/>
    <lineage>
        <taxon>Archaea</taxon>
        <taxon>Nitrososphaerota</taxon>
        <taxon>environmental samples</taxon>
    </lineage>
</organism>
<dbReference type="GO" id="GO:0006412">
    <property type="term" value="P:translation"/>
    <property type="evidence" value="ECO:0007669"/>
    <property type="project" value="UniProtKB-UniRule"/>
</dbReference>
<dbReference type="InterPro" id="IPR001377">
    <property type="entry name" value="Ribosomal_eS6"/>
</dbReference>
<dbReference type="AlphaFoldDB" id="A0A075HUP3"/>